<dbReference type="InterPro" id="IPR050232">
    <property type="entry name" value="FBL13/AtMIF1-like"/>
</dbReference>
<sequence length="502" mass="57890">MAENGVEENSLRPAEKKRLKTTSSSSSSAEDDEDRISKLPDALILHILSFLPTVDAVSTSLLSNRWKRMWYLVPNLSFFIIASSYKSSQDREKLCNYVDSCLEHRKKAMFYNCNSVLTSFKLQMDCYERTKNLYLDKWLAFAVEKKVTEVNLCLSEEVGGDEDGSIYYLYCIPETLLVKAIYLTILELNTVLLDSGYSYSFPSLKSLSLTNVDILDTSVVDKLLLGSPSLEKLSLIDFDIKDRRPYQLDIRSSSLKFLVIRFFMIESLCTVRQIEVINLESLELVGVPFDNLNLSVCKAIKNLSLICDWNIEEPSSLEYLISSLPLLENLTLGNWEKKSLDHIKISSQQLKSFNVNNYADAMTVIIEWAPQLASFYYTGDLLFRMSMVSSNSLNGTFELEIAKYEDYNGDWFINMMNFLMSLNCSWNMVTLHVDRAKALIFPKNLKRMFENWQCTCRFPMLNWEHLRVFTECKGEEESELRDALMWIFPSLKTLSIGERRSC</sequence>
<feature type="region of interest" description="Disordered" evidence="1">
    <location>
        <begin position="1"/>
        <end position="33"/>
    </location>
</feature>
<dbReference type="SUPFAM" id="SSF52058">
    <property type="entry name" value="L domain-like"/>
    <property type="match status" value="1"/>
</dbReference>
<protein>
    <recommendedName>
        <fullName evidence="2">F-box domain-containing protein</fullName>
    </recommendedName>
</protein>
<dbReference type="InterPro" id="IPR032675">
    <property type="entry name" value="LRR_dom_sf"/>
</dbReference>
<dbReference type="OMA" id="RCECDEN"/>
<dbReference type="Gene3D" id="1.20.1280.50">
    <property type="match status" value="1"/>
</dbReference>
<dbReference type="PANTHER" id="PTHR31900">
    <property type="entry name" value="F-BOX/RNI SUPERFAMILY PROTEIN-RELATED"/>
    <property type="match status" value="1"/>
</dbReference>
<dbReference type="PROSITE" id="PS50181">
    <property type="entry name" value="FBOX"/>
    <property type="match status" value="1"/>
</dbReference>
<dbReference type="Gene3D" id="3.80.10.10">
    <property type="entry name" value="Ribonuclease Inhibitor"/>
    <property type="match status" value="1"/>
</dbReference>
<feature type="domain" description="F-box" evidence="2">
    <location>
        <begin position="33"/>
        <end position="88"/>
    </location>
</feature>
<dbReference type="EMBL" id="UZAU01000246">
    <property type="status" value="NOT_ANNOTATED_CDS"/>
    <property type="molecule type" value="Genomic_DNA"/>
</dbReference>
<dbReference type="InterPro" id="IPR001810">
    <property type="entry name" value="F-box_dom"/>
</dbReference>
<evidence type="ECO:0000313" key="4">
    <source>
        <dbReference type="Proteomes" id="UP000596661"/>
    </source>
</evidence>
<accession>A0A803QX40</accession>
<organism evidence="3 4">
    <name type="scientific">Cannabis sativa</name>
    <name type="common">Hemp</name>
    <name type="synonym">Marijuana</name>
    <dbReference type="NCBI Taxonomy" id="3483"/>
    <lineage>
        <taxon>Eukaryota</taxon>
        <taxon>Viridiplantae</taxon>
        <taxon>Streptophyta</taxon>
        <taxon>Embryophyta</taxon>
        <taxon>Tracheophyta</taxon>
        <taxon>Spermatophyta</taxon>
        <taxon>Magnoliopsida</taxon>
        <taxon>eudicotyledons</taxon>
        <taxon>Gunneridae</taxon>
        <taxon>Pentapetalae</taxon>
        <taxon>rosids</taxon>
        <taxon>fabids</taxon>
        <taxon>Rosales</taxon>
        <taxon>Cannabaceae</taxon>
        <taxon>Cannabis</taxon>
    </lineage>
</organism>
<dbReference type="CDD" id="cd22160">
    <property type="entry name" value="F-box_AtFBL13-like"/>
    <property type="match status" value="1"/>
</dbReference>
<reference evidence="3" key="2">
    <citation type="submission" date="2021-03" db="UniProtKB">
        <authorList>
            <consortium name="EnsemblPlants"/>
        </authorList>
    </citation>
    <scope>IDENTIFICATION</scope>
</reference>
<dbReference type="PANTHER" id="PTHR31900:SF27">
    <property type="entry name" value="FBD DOMAIN-CONTAINING PROTEIN"/>
    <property type="match status" value="1"/>
</dbReference>
<dbReference type="Pfam" id="PF24758">
    <property type="entry name" value="LRR_At5g56370"/>
    <property type="match status" value="1"/>
</dbReference>
<evidence type="ECO:0000313" key="3">
    <source>
        <dbReference type="EnsemblPlants" id="cds.novel_model_2465_5bd9a17a.1.5bd9b136"/>
    </source>
</evidence>
<dbReference type="Pfam" id="PF00646">
    <property type="entry name" value="F-box"/>
    <property type="match status" value="1"/>
</dbReference>
<proteinExistence type="predicted"/>
<dbReference type="AlphaFoldDB" id="A0A803QX40"/>
<evidence type="ECO:0000256" key="1">
    <source>
        <dbReference type="SAM" id="MobiDB-lite"/>
    </source>
</evidence>
<keyword evidence="4" id="KW-1185">Reference proteome</keyword>
<dbReference type="Gramene" id="novel_model_2465_5bd9a17a.1.5bd9b136">
    <property type="protein sequence ID" value="cds.novel_model_2465_5bd9a17a.1.5bd9b136"/>
    <property type="gene ID" value="novel_gene_1317_5bd9a17a"/>
</dbReference>
<dbReference type="Proteomes" id="UP000596661">
    <property type="component" value="Chromosome 3"/>
</dbReference>
<dbReference type="InterPro" id="IPR036047">
    <property type="entry name" value="F-box-like_dom_sf"/>
</dbReference>
<dbReference type="SUPFAM" id="SSF81383">
    <property type="entry name" value="F-box domain"/>
    <property type="match status" value="1"/>
</dbReference>
<dbReference type="InterPro" id="IPR055411">
    <property type="entry name" value="LRR_FXL15/At3g58940/PEG3-like"/>
</dbReference>
<dbReference type="EnsemblPlants" id="novel_model_2465_5bd9a17a.1.5bd9b136">
    <property type="protein sequence ID" value="cds.novel_model_2465_5bd9a17a.1.5bd9b136"/>
    <property type="gene ID" value="novel_gene_1317_5bd9a17a"/>
</dbReference>
<evidence type="ECO:0000259" key="2">
    <source>
        <dbReference type="PROSITE" id="PS50181"/>
    </source>
</evidence>
<gene>
    <name evidence="3" type="primary">LOC115709186</name>
</gene>
<dbReference type="OrthoDB" id="1163717at2759"/>
<dbReference type="InterPro" id="IPR053781">
    <property type="entry name" value="F-box_AtFBL13-like"/>
</dbReference>
<reference evidence="3" key="1">
    <citation type="submission" date="2018-11" db="EMBL/GenBank/DDBJ databases">
        <authorList>
            <person name="Grassa J C."/>
        </authorList>
    </citation>
    <scope>NUCLEOTIDE SEQUENCE [LARGE SCALE GENOMIC DNA]</scope>
</reference>
<name>A0A803QX40_CANSA</name>